<dbReference type="Gene3D" id="2.180.10.10">
    <property type="entry name" value="RHS repeat-associated core"/>
    <property type="match status" value="1"/>
</dbReference>
<sequence>MNRKYMQNISSGFRWKLLFFLITILGCQSYSYGQSSNGGNPIDTEALFKNQMVNTPATAALKQNIVYPVNYSTGLPEIKIPLYEVKNGDVVLPIYLTYHASGIKLSDVAGWVGLGWNLVAEPMITRTIRGWVDNPRTMTCDFNKNDFRKRFPDYVKNLTSVSIEEPDEYYYRLPDKQGMFMYAMEPVDKSRNFLPIPYENIRIDWTGDYFQITDDDGAVYKFAGGRETGEGNSNPIGWKASAIVASNKRDSISFVYDNRKVAYRVNVHDDYIIVRDGFSIKKEIYTNRKAMLQLMDYTPDECMQDPIIISRQNNVTYGFQSNADGELFSDGTEPDRSTSGRHISTQSQLLSEICFDQGKVIFTKDSKFPRIQKITVYDCNGNFVKDIRFNYYTPNDRVIQRYFLESLVMVDKNGEVKETYLFGYEHPNRLPDPGNRSIDYWGYFNGVYRPDSVTLVPRQTIEVTRWKYRYVNGYIYPLGIESAGGLNVTFGSELSREPDEEYMKYGTLSSITYPAGSTDEFIYEAHRYRDEEGNIKQAGGLRIKQIQTRSAEGRNTKVRTFTYSWREDGCGTPLTASVLDYFRLVQGVYLCELFNEQGGRYAPIANEYGTARHRTFFSNPTRPITFAGGTSVMYDYVTEYNGTPENNSGKTIYEYAIDRTHPMPEDQNTMRCDRHDGWMYGQLLGKIVYRNDNGQYTPLEEIANGYIIPNKEYGRILTGEASADNIIRESSLNQIPEEARRGYSYRRTEITVRAKLPLWSRHTFFTEGGKVSTNVKYEYSDSSTTYPTRIIETGSDGIEHITNLSYPQDYGDIFPYTEMVERNILSPVVKKEHIRNGQYLEVETPYSVPFINVYKPENVVIRRSASEKGDTCFTYIYDDYGRKCQETKGGKENVVYLYGYSNQYVIALIENATYEEVVAKLGGKEVVKNIAAAKSPSMYNIDKLRQSLPSAHVTTYAYKPLVGVASVTNPMGLTTCYEYDDLGRLIKTYIINGNRHELIERSEYNYANQ</sequence>
<gene>
    <name evidence="1" type="ORF">F3B85_10390</name>
</gene>
<evidence type="ECO:0008006" key="3">
    <source>
        <dbReference type="Google" id="ProtNLM"/>
    </source>
</evidence>
<dbReference type="PROSITE" id="PS51257">
    <property type="entry name" value="PROKAR_LIPOPROTEIN"/>
    <property type="match status" value="1"/>
</dbReference>
<dbReference type="Proteomes" id="UP000478493">
    <property type="component" value="Unassembled WGS sequence"/>
</dbReference>
<evidence type="ECO:0000313" key="1">
    <source>
        <dbReference type="EMBL" id="KAA4537617.1"/>
    </source>
</evidence>
<reference evidence="1 2" key="1">
    <citation type="journal article" date="2019" name="Nat. Med.">
        <title>A library of human gut bacterial isolates paired with longitudinal multiomics data enables mechanistic microbiome research.</title>
        <authorList>
            <person name="Poyet M."/>
            <person name="Groussin M."/>
            <person name="Gibbons S.M."/>
            <person name="Avila-Pacheco J."/>
            <person name="Jiang X."/>
            <person name="Kearney S.M."/>
            <person name="Perrotta A.R."/>
            <person name="Berdy B."/>
            <person name="Zhao S."/>
            <person name="Lieberman T.D."/>
            <person name="Swanson P.K."/>
            <person name="Smith M."/>
            <person name="Roesemann S."/>
            <person name="Alexander J.E."/>
            <person name="Rich S.A."/>
            <person name="Livny J."/>
            <person name="Vlamakis H."/>
            <person name="Clish C."/>
            <person name="Bullock K."/>
            <person name="Deik A."/>
            <person name="Scott J."/>
            <person name="Pierce K.A."/>
            <person name="Xavier R.J."/>
            <person name="Alm E.J."/>
        </authorList>
    </citation>
    <scope>NUCLEOTIDE SEQUENCE [LARGE SCALE GENOMIC DNA]</scope>
    <source>
        <strain evidence="1 2">BIOML-A41</strain>
    </source>
</reference>
<dbReference type="EMBL" id="VWGP01000006">
    <property type="protein sequence ID" value="KAA4537617.1"/>
    <property type="molecule type" value="Genomic_DNA"/>
</dbReference>
<organism evidence="1 2">
    <name type="scientific">Bacteroides ovatus</name>
    <dbReference type="NCBI Taxonomy" id="28116"/>
    <lineage>
        <taxon>Bacteria</taxon>
        <taxon>Pseudomonadati</taxon>
        <taxon>Bacteroidota</taxon>
        <taxon>Bacteroidia</taxon>
        <taxon>Bacteroidales</taxon>
        <taxon>Bacteroidaceae</taxon>
        <taxon>Bacteroides</taxon>
    </lineage>
</organism>
<protein>
    <recommendedName>
        <fullName evidence="3">RHS repeat protein</fullName>
    </recommendedName>
</protein>
<comment type="caution">
    <text evidence="1">The sequence shown here is derived from an EMBL/GenBank/DDBJ whole genome shotgun (WGS) entry which is preliminary data.</text>
</comment>
<name>A0A5M5KP52_BACOV</name>
<dbReference type="AlphaFoldDB" id="A0A5M5KP52"/>
<accession>A0A5M5KP52</accession>
<dbReference type="RefSeq" id="WP_130060742.1">
    <property type="nucleotide sequence ID" value="NZ_CAKJZH010000002.1"/>
</dbReference>
<proteinExistence type="predicted"/>
<evidence type="ECO:0000313" key="2">
    <source>
        <dbReference type="Proteomes" id="UP000478493"/>
    </source>
</evidence>